<dbReference type="GO" id="GO:0022857">
    <property type="term" value="F:transmembrane transporter activity"/>
    <property type="evidence" value="ECO:0007669"/>
    <property type="project" value="InterPro"/>
</dbReference>
<comment type="caution">
    <text evidence="8">The sequence shown here is derived from an EMBL/GenBank/DDBJ whole genome shotgun (WGS) entry which is preliminary data.</text>
</comment>
<dbReference type="PANTHER" id="PTHR43124:SF3">
    <property type="entry name" value="CHLORAMPHENICOL EFFLUX PUMP RV0191"/>
    <property type="match status" value="1"/>
</dbReference>
<feature type="transmembrane region" description="Helical" evidence="6">
    <location>
        <begin position="246"/>
        <end position="266"/>
    </location>
</feature>
<evidence type="ECO:0000313" key="9">
    <source>
        <dbReference type="Proteomes" id="UP000075320"/>
    </source>
</evidence>
<dbReference type="PANTHER" id="PTHR43124">
    <property type="entry name" value="PURINE EFFLUX PUMP PBUE"/>
    <property type="match status" value="1"/>
</dbReference>
<keyword evidence="5 6" id="KW-0472">Membrane</keyword>
<feature type="transmembrane region" description="Helical" evidence="6">
    <location>
        <begin position="374"/>
        <end position="394"/>
    </location>
</feature>
<keyword evidence="8" id="KW-0762">Sugar transport</keyword>
<feature type="transmembrane region" description="Helical" evidence="6">
    <location>
        <begin position="161"/>
        <end position="181"/>
    </location>
</feature>
<feature type="transmembrane region" description="Helical" evidence="6">
    <location>
        <begin position="45"/>
        <end position="66"/>
    </location>
</feature>
<feature type="domain" description="Major facilitator superfamily (MFS) profile" evidence="7">
    <location>
        <begin position="9"/>
        <end position="394"/>
    </location>
</feature>
<dbReference type="GO" id="GO:0005886">
    <property type="term" value="C:plasma membrane"/>
    <property type="evidence" value="ECO:0007669"/>
    <property type="project" value="UniProtKB-SubCell"/>
</dbReference>
<evidence type="ECO:0000259" key="7">
    <source>
        <dbReference type="PROSITE" id="PS50850"/>
    </source>
</evidence>
<dbReference type="RefSeq" id="WP_061835613.1">
    <property type="nucleotide sequence ID" value="NZ_LUKE01000003.1"/>
</dbReference>
<feature type="transmembrane region" description="Helical" evidence="6">
    <location>
        <begin position="75"/>
        <end position="94"/>
    </location>
</feature>
<proteinExistence type="predicted"/>
<evidence type="ECO:0000256" key="6">
    <source>
        <dbReference type="SAM" id="Phobius"/>
    </source>
</evidence>
<dbReference type="OrthoDB" id="9812221at2"/>
<keyword evidence="9" id="KW-1185">Reference proteome</keyword>
<keyword evidence="8" id="KW-0813">Transport</keyword>
<feature type="transmembrane region" description="Helical" evidence="6">
    <location>
        <begin position="215"/>
        <end position="234"/>
    </location>
</feature>
<organism evidence="8 9">
    <name type="scientific">Bdellovibrio bacteriovorus</name>
    <dbReference type="NCBI Taxonomy" id="959"/>
    <lineage>
        <taxon>Bacteria</taxon>
        <taxon>Pseudomonadati</taxon>
        <taxon>Bdellovibrionota</taxon>
        <taxon>Bdellovibrionia</taxon>
        <taxon>Bdellovibrionales</taxon>
        <taxon>Pseudobdellovibrionaceae</taxon>
        <taxon>Bdellovibrio</taxon>
    </lineage>
</organism>
<comment type="subcellular location">
    <subcellularLocation>
        <location evidence="1">Cell membrane</location>
        <topology evidence="1">Multi-pass membrane protein</topology>
    </subcellularLocation>
</comment>
<dbReference type="PROSITE" id="PS50850">
    <property type="entry name" value="MFS"/>
    <property type="match status" value="1"/>
</dbReference>
<dbReference type="Gene3D" id="1.20.1250.20">
    <property type="entry name" value="MFS general substrate transporter like domains"/>
    <property type="match status" value="1"/>
</dbReference>
<keyword evidence="4 6" id="KW-1133">Transmembrane helix</keyword>
<feature type="transmembrane region" description="Helical" evidence="6">
    <location>
        <begin position="302"/>
        <end position="326"/>
    </location>
</feature>
<name>A0A150WIZ3_BDEBC</name>
<evidence type="ECO:0000256" key="5">
    <source>
        <dbReference type="ARBA" id="ARBA00023136"/>
    </source>
</evidence>
<dbReference type="AlphaFoldDB" id="A0A150WIZ3"/>
<evidence type="ECO:0000256" key="1">
    <source>
        <dbReference type="ARBA" id="ARBA00004651"/>
    </source>
</evidence>
<keyword evidence="3 6" id="KW-0812">Transmembrane</keyword>
<dbReference type="InterPro" id="IPR020846">
    <property type="entry name" value="MFS_dom"/>
</dbReference>
<dbReference type="SUPFAM" id="SSF103473">
    <property type="entry name" value="MFS general substrate transporter"/>
    <property type="match status" value="1"/>
</dbReference>
<dbReference type="Pfam" id="PF07690">
    <property type="entry name" value="MFS_1"/>
    <property type="match status" value="1"/>
</dbReference>
<reference evidence="8 9" key="1">
    <citation type="submission" date="2016-03" db="EMBL/GenBank/DDBJ databases">
        <authorList>
            <person name="Ploux O."/>
        </authorList>
    </citation>
    <scope>NUCLEOTIDE SEQUENCE [LARGE SCALE GENOMIC DNA]</scope>
    <source>
        <strain evidence="8 9">R0</strain>
    </source>
</reference>
<accession>A0A150WIZ3</accession>
<dbReference type="CDD" id="cd17324">
    <property type="entry name" value="MFS_NepI_like"/>
    <property type="match status" value="1"/>
</dbReference>
<dbReference type="InterPro" id="IPR050189">
    <property type="entry name" value="MFS_Efflux_Transporters"/>
</dbReference>
<feature type="transmembrane region" description="Helical" evidence="6">
    <location>
        <begin position="278"/>
        <end position="296"/>
    </location>
</feature>
<sequence length="412" mass="44967">MFSRQEKILLALLASIQFSSIVDFMIMMPLGPQLMRNFSINPHQFGLLVSSYTFCAGITGFLAAFFMDKLDRKQALLTFFIGFSVGTVACGLAPSYETLLLARGLTGVFGGVLGSLVLSIVSDSISYERRGSAMGVIMTSFSMASVLGVPFSLFLANIFSWHAPFLFLGGTSLFLCVLVGWKVPAMRSHLIEKRPKESPIRVLTRVLKNQNQRRALLFMSSVMFGHFAIIPFLSPSLVSNAGMSEAQLPLMYMAGGVCTFFTSPLMGRFADRFGKHTVFLWCALLTIIPYYVITHLNATPLWGILLICAFFFVTSGGRMVPATALVSGTALPQTRGSFMSIVSSAQQLSSALSSYIAGWIVTSDSTGRMLNYPIVGYVAIAFTFVAIFLSRRILAIEGQDTPNKTEVAALEH</sequence>
<keyword evidence="2" id="KW-1003">Cell membrane</keyword>
<evidence type="ECO:0000256" key="3">
    <source>
        <dbReference type="ARBA" id="ARBA00022692"/>
    </source>
</evidence>
<protein>
    <submittedName>
        <fullName evidence="8">Sugar transporter</fullName>
    </submittedName>
</protein>
<evidence type="ECO:0000256" key="2">
    <source>
        <dbReference type="ARBA" id="ARBA00022475"/>
    </source>
</evidence>
<dbReference type="InterPro" id="IPR036259">
    <property type="entry name" value="MFS_trans_sf"/>
</dbReference>
<dbReference type="Proteomes" id="UP000075320">
    <property type="component" value="Unassembled WGS sequence"/>
</dbReference>
<dbReference type="InterPro" id="IPR011701">
    <property type="entry name" value="MFS"/>
</dbReference>
<evidence type="ECO:0000256" key="4">
    <source>
        <dbReference type="ARBA" id="ARBA00022989"/>
    </source>
</evidence>
<feature type="transmembrane region" description="Helical" evidence="6">
    <location>
        <begin position="133"/>
        <end position="155"/>
    </location>
</feature>
<evidence type="ECO:0000313" key="8">
    <source>
        <dbReference type="EMBL" id="KYG63719.1"/>
    </source>
</evidence>
<gene>
    <name evidence="8" type="ORF">AZI86_12905</name>
</gene>
<feature type="transmembrane region" description="Helical" evidence="6">
    <location>
        <begin position="100"/>
        <end position="121"/>
    </location>
</feature>
<dbReference type="EMBL" id="LUKE01000003">
    <property type="protein sequence ID" value="KYG63719.1"/>
    <property type="molecule type" value="Genomic_DNA"/>
</dbReference>
<feature type="transmembrane region" description="Helical" evidence="6">
    <location>
        <begin position="338"/>
        <end position="362"/>
    </location>
</feature>